<keyword evidence="1" id="KW-0732">Signal</keyword>
<dbReference type="OrthoDB" id="2496241at2759"/>
<sequence length="201" mass="22430">MFSYKISDLLHTATILLSLQTITNGQNHPSDLPKTVGHESTPIKEPEVYIAKVDIQCGNNYNTFPIGKGMVSCTNYGDWQYKCKEESCYVGTDRKKLASEELNFYDCARLGIAELLPEILAVRYKAANLGGAIEIMDENGQEYGCRWTKPSDPSNHAHTVKNNVFSNPQLLSEAICNTKYRHQKGTIDLSAENSSSTIRMT</sequence>
<evidence type="ECO:0000256" key="1">
    <source>
        <dbReference type="SAM" id="SignalP"/>
    </source>
</evidence>
<feature type="chain" id="PRO_5005550438" description="Cyanovirin-N domain-containing protein" evidence="1">
    <location>
        <begin position="26"/>
        <end position="201"/>
    </location>
</feature>
<evidence type="ECO:0008006" key="4">
    <source>
        <dbReference type="Google" id="ProtNLM"/>
    </source>
</evidence>
<dbReference type="AlphaFoldDB" id="A0A0L0VSX2"/>
<dbReference type="EMBL" id="AJIL01000024">
    <property type="protein sequence ID" value="KNF02307.1"/>
    <property type="molecule type" value="Genomic_DNA"/>
</dbReference>
<dbReference type="Proteomes" id="UP000054564">
    <property type="component" value="Unassembled WGS sequence"/>
</dbReference>
<organism evidence="2 3">
    <name type="scientific">Puccinia striiformis f. sp. tritici PST-78</name>
    <dbReference type="NCBI Taxonomy" id="1165861"/>
    <lineage>
        <taxon>Eukaryota</taxon>
        <taxon>Fungi</taxon>
        <taxon>Dikarya</taxon>
        <taxon>Basidiomycota</taxon>
        <taxon>Pucciniomycotina</taxon>
        <taxon>Pucciniomycetes</taxon>
        <taxon>Pucciniales</taxon>
        <taxon>Pucciniaceae</taxon>
        <taxon>Puccinia</taxon>
    </lineage>
</organism>
<reference evidence="3" key="1">
    <citation type="submission" date="2014-03" db="EMBL/GenBank/DDBJ databases">
        <title>The Genome Sequence of Puccinia striiformis f. sp. tritici PST-78.</title>
        <authorList>
            <consortium name="The Broad Institute Genome Sequencing Platform"/>
            <person name="Cuomo C."/>
            <person name="Hulbert S."/>
            <person name="Chen X."/>
            <person name="Walker B."/>
            <person name="Young S.K."/>
            <person name="Zeng Q."/>
            <person name="Gargeya S."/>
            <person name="Fitzgerald M."/>
            <person name="Haas B."/>
            <person name="Abouelleil A."/>
            <person name="Alvarado L."/>
            <person name="Arachchi H.M."/>
            <person name="Berlin A.M."/>
            <person name="Chapman S.B."/>
            <person name="Goldberg J."/>
            <person name="Griggs A."/>
            <person name="Gujja S."/>
            <person name="Hansen M."/>
            <person name="Howarth C."/>
            <person name="Imamovic A."/>
            <person name="Larimer J."/>
            <person name="McCowan C."/>
            <person name="Montmayeur A."/>
            <person name="Murphy C."/>
            <person name="Neiman D."/>
            <person name="Pearson M."/>
            <person name="Priest M."/>
            <person name="Roberts A."/>
            <person name="Saif S."/>
            <person name="Shea T."/>
            <person name="Sisk P."/>
            <person name="Sykes S."/>
            <person name="Wortman J."/>
            <person name="Nusbaum C."/>
            <person name="Birren B."/>
        </authorList>
    </citation>
    <scope>NUCLEOTIDE SEQUENCE [LARGE SCALE GENOMIC DNA]</scope>
    <source>
        <strain evidence="3">race PST-78</strain>
    </source>
</reference>
<evidence type="ECO:0000313" key="3">
    <source>
        <dbReference type="Proteomes" id="UP000054564"/>
    </source>
</evidence>
<comment type="caution">
    <text evidence="2">The sequence shown here is derived from an EMBL/GenBank/DDBJ whole genome shotgun (WGS) entry which is preliminary data.</text>
</comment>
<name>A0A0L0VSX2_9BASI</name>
<proteinExistence type="predicted"/>
<keyword evidence="3" id="KW-1185">Reference proteome</keyword>
<accession>A0A0L0VSX2</accession>
<feature type="signal peptide" evidence="1">
    <location>
        <begin position="1"/>
        <end position="25"/>
    </location>
</feature>
<protein>
    <recommendedName>
        <fullName evidence="4">Cyanovirin-N domain-containing protein</fullName>
    </recommendedName>
</protein>
<gene>
    <name evidence="2" type="ORF">PSTG_04514</name>
</gene>
<evidence type="ECO:0000313" key="2">
    <source>
        <dbReference type="EMBL" id="KNF02307.1"/>
    </source>
</evidence>